<evidence type="ECO:0000256" key="5">
    <source>
        <dbReference type="ARBA" id="ARBA00038359"/>
    </source>
</evidence>
<dbReference type="EMBL" id="ML977516">
    <property type="protein sequence ID" value="KAF2125488.1"/>
    <property type="molecule type" value="Genomic_DNA"/>
</dbReference>
<keyword evidence="2 6" id="KW-0812">Transmembrane</keyword>
<dbReference type="InterPro" id="IPR049326">
    <property type="entry name" value="Rhodopsin_dom_fungi"/>
</dbReference>
<dbReference type="OrthoDB" id="5342292at2759"/>
<dbReference type="InterPro" id="IPR052337">
    <property type="entry name" value="SAT4-like"/>
</dbReference>
<feature type="transmembrane region" description="Helical" evidence="6">
    <location>
        <begin position="162"/>
        <end position="182"/>
    </location>
</feature>
<dbReference type="Pfam" id="PF20684">
    <property type="entry name" value="Fung_rhodopsin"/>
    <property type="match status" value="1"/>
</dbReference>
<protein>
    <recommendedName>
        <fullName evidence="7">Rhodopsin domain-containing protein</fullName>
    </recommendedName>
</protein>
<feature type="transmembrane region" description="Helical" evidence="6">
    <location>
        <begin position="78"/>
        <end position="100"/>
    </location>
</feature>
<keyword evidence="9" id="KW-1185">Reference proteome</keyword>
<reference evidence="8" key="1">
    <citation type="journal article" date="2020" name="Stud. Mycol.">
        <title>101 Dothideomycetes genomes: a test case for predicting lifestyles and emergence of pathogens.</title>
        <authorList>
            <person name="Haridas S."/>
            <person name="Albert R."/>
            <person name="Binder M."/>
            <person name="Bloem J."/>
            <person name="Labutti K."/>
            <person name="Salamov A."/>
            <person name="Andreopoulos B."/>
            <person name="Baker S."/>
            <person name="Barry K."/>
            <person name="Bills G."/>
            <person name="Bluhm B."/>
            <person name="Cannon C."/>
            <person name="Castanera R."/>
            <person name="Culley D."/>
            <person name="Daum C."/>
            <person name="Ezra D."/>
            <person name="Gonzalez J."/>
            <person name="Henrissat B."/>
            <person name="Kuo A."/>
            <person name="Liang C."/>
            <person name="Lipzen A."/>
            <person name="Lutzoni F."/>
            <person name="Magnuson J."/>
            <person name="Mondo S."/>
            <person name="Nolan M."/>
            <person name="Ohm R."/>
            <person name="Pangilinan J."/>
            <person name="Park H.-J."/>
            <person name="Ramirez L."/>
            <person name="Alfaro M."/>
            <person name="Sun H."/>
            <person name="Tritt A."/>
            <person name="Yoshinaga Y."/>
            <person name="Zwiers L.-H."/>
            <person name="Turgeon B."/>
            <person name="Goodwin S."/>
            <person name="Spatafora J."/>
            <person name="Crous P."/>
            <person name="Grigoriev I."/>
        </authorList>
    </citation>
    <scope>NUCLEOTIDE SEQUENCE</scope>
    <source>
        <strain evidence="8">CBS 119687</strain>
    </source>
</reference>
<dbReference type="GeneID" id="54413520"/>
<evidence type="ECO:0000256" key="3">
    <source>
        <dbReference type="ARBA" id="ARBA00022989"/>
    </source>
</evidence>
<evidence type="ECO:0000256" key="4">
    <source>
        <dbReference type="ARBA" id="ARBA00023136"/>
    </source>
</evidence>
<feature type="transmembrane region" description="Helical" evidence="6">
    <location>
        <begin position="202"/>
        <end position="226"/>
    </location>
</feature>
<accession>A0A6A6A416</accession>
<feature type="transmembrane region" description="Helical" evidence="6">
    <location>
        <begin position="120"/>
        <end position="141"/>
    </location>
</feature>
<proteinExistence type="inferred from homology"/>
<evidence type="ECO:0000313" key="8">
    <source>
        <dbReference type="EMBL" id="KAF2125488.1"/>
    </source>
</evidence>
<keyword evidence="3 6" id="KW-1133">Transmembrane helix</keyword>
<dbReference type="Proteomes" id="UP000799771">
    <property type="component" value="Unassembled WGS sequence"/>
</dbReference>
<dbReference type="AlphaFoldDB" id="A0A6A6A416"/>
<organism evidence="8 9">
    <name type="scientific">Dothidotthia symphoricarpi CBS 119687</name>
    <dbReference type="NCBI Taxonomy" id="1392245"/>
    <lineage>
        <taxon>Eukaryota</taxon>
        <taxon>Fungi</taxon>
        <taxon>Dikarya</taxon>
        <taxon>Ascomycota</taxon>
        <taxon>Pezizomycotina</taxon>
        <taxon>Dothideomycetes</taxon>
        <taxon>Pleosporomycetidae</taxon>
        <taxon>Pleosporales</taxon>
        <taxon>Dothidotthiaceae</taxon>
        <taxon>Dothidotthia</taxon>
    </lineage>
</organism>
<feature type="transmembrane region" description="Helical" evidence="6">
    <location>
        <begin position="39"/>
        <end position="58"/>
    </location>
</feature>
<gene>
    <name evidence="8" type="ORF">P153DRAFT_434530</name>
</gene>
<evidence type="ECO:0000259" key="7">
    <source>
        <dbReference type="Pfam" id="PF20684"/>
    </source>
</evidence>
<dbReference type="GO" id="GO:0016020">
    <property type="term" value="C:membrane"/>
    <property type="evidence" value="ECO:0007669"/>
    <property type="project" value="UniProtKB-SubCell"/>
</dbReference>
<sequence>MPSTTRCSGAFIHAIIDTCPGLLPRENSGELPSYADVNGGHAIATAVVCLGLVLPALLVRIYTRSCILKRRLLWTEDYFLVISTALLIVYAGLSLKAYTYNISNHDWKMDLVKTATALKYVYAAMCVYGPIIMFAKLAILFQIKRIFLVTLMERNFTYWASWCLIVVNAISYSSVIFLVIFGCNPISKFWTPYGSGKCLRQYTGTLSGVFNLISDLGIWLLPLVEVLKLRHLDNSKMVAVAAVFGMGVLAVVASALRLWQSIKGELTVDTSWNTYPTGAFVANYLISWGGIEAAAVILCGCFPTFPRFFLHVKGLCQAPKELTYVRASEETIGGKRSERAKKIRPTESELRSRYAREESFMGTEFRLDEIALCDSGDVEEQKHVETKTGSVDLTIRTEESTSLDGNAASQIPRSFH</sequence>
<feature type="transmembrane region" description="Helical" evidence="6">
    <location>
        <begin position="238"/>
        <end position="259"/>
    </location>
</feature>
<feature type="domain" description="Rhodopsin" evidence="7">
    <location>
        <begin position="60"/>
        <end position="306"/>
    </location>
</feature>
<keyword evidence="4 6" id="KW-0472">Membrane</keyword>
<evidence type="ECO:0000313" key="9">
    <source>
        <dbReference type="Proteomes" id="UP000799771"/>
    </source>
</evidence>
<dbReference type="PANTHER" id="PTHR33048:SF158">
    <property type="entry name" value="MEMBRANE PROTEIN PTH11-LIKE, PUTATIVE-RELATED"/>
    <property type="match status" value="1"/>
</dbReference>
<dbReference type="PANTHER" id="PTHR33048">
    <property type="entry name" value="PTH11-LIKE INTEGRAL MEMBRANE PROTEIN (AFU_ORTHOLOGUE AFUA_5G11245)"/>
    <property type="match status" value="1"/>
</dbReference>
<evidence type="ECO:0000256" key="2">
    <source>
        <dbReference type="ARBA" id="ARBA00022692"/>
    </source>
</evidence>
<dbReference type="RefSeq" id="XP_033519880.1">
    <property type="nucleotide sequence ID" value="XM_033673088.1"/>
</dbReference>
<comment type="similarity">
    <text evidence="5">Belongs to the SAT4 family.</text>
</comment>
<comment type="subcellular location">
    <subcellularLocation>
        <location evidence="1">Membrane</location>
        <topology evidence="1">Multi-pass membrane protein</topology>
    </subcellularLocation>
</comment>
<evidence type="ECO:0000256" key="6">
    <source>
        <dbReference type="SAM" id="Phobius"/>
    </source>
</evidence>
<feature type="transmembrane region" description="Helical" evidence="6">
    <location>
        <begin position="279"/>
        <end position="305"/>
    </location>
</feature>
<evidence type="ECO:0000256" key="1">
    <source>
        <dbReference type="ARBA" id="ARBA00004141"/>
    </source>
</evidence>
<name>A0A6A6A416_9PLEO</name>